<evidence type="ECO:0000313" key="2">
    <source>
        <dbReference type="EMBL" id="QNO51824.1"/>
    </source>
</evidence>
<organism evidence="2">
    <name type="scientific">Candidatus Methanophagaceae archaeon ANME-1 ERB6</name>
    <dbReference type="NCBI Taxonomy" id="2759912"/>
    <lineage>
        <taxon>Archaea</taxon>
        <taxon>Methanobacteriati</taxon>
        <taxon>Methanobacteriota</taxon>
        <taxon>Stenosarchaea group</taxon>
        <taxon>Methanomicrobia</taxon>
        <taxon>Candidatus Methanophagales</taxon>
        <taxon>Candidatus Methanophagaceae</taxon>
    </lineage>
</organism>
<dbReference type="EMBL" id="MT631478">
    <property type="protein sequence ID" value="QNO51791.1"/>
    <property type="molecule type" value="Genomic_DNA"/>
</dbReference>
<gene>
    <name evidence="2" type="ORF">FGALOIDC_00008</name>
    <name evidence="1" type="ORF">PFGANNDM_00026</name>
</gene>
<dbReference type="EMBL" id="MT631479">
    <property type="protein sequence ID" value="QNO51824.1"/>
    <property type="molecule type" value="Genomic_DNA"/>
</dbReference>
<name>A0A7G9YUZ0_9EURY</name>
<evidence type="ECO:0000313" key="1">
    <source>
        <dbReference type="EMBL" id="QNO51791.1"/>
    </source>
</evidence>
<sequence length="181" mass="20881">MNEYPWYEIVKKNDPIKQGDLVNSCPTINPVSDSDIGEGKKLSADVDEYDVVVMSQSCDLEHEKIDLVLVCPFITLTDFGELNSFYKSEKAKEAIRRGYFPGYHLLNKCEIEGHEKDYLIVDFRNVHGVPIDLLKNVIGGIEERIRLLPPYREHLSQAFARFFMRVGLPSDIPEFTNKVWR</sequence>
<dbReference type="AlphaFoldDB" id="A0A7G9YUZ0"/>
<protein>
    <submittedName>
        <fullName evidence="2">Uncharacterized protein</fullName>
    </submittedName>
</protein>
<accession>A0A7G9YUZ0</accession>
<proteinExistence type="predicted"/>
<reference evidence="2" key="1">
    <citation type="submission" date="2020-06" db="EMBL/GenBank/DDBJ databases">
        <title>Unique genomic features of the anaerobic methanotrophic archaea.</title>
        <authorList>
            <person name="Chadwick G.L."/>
            <person name="Skennerton C.T."/>
            <person name="Laso-Perez R."/>
            <person name="Leu A.O."/>
            <person name="Speth D.R."/>
            <person name="Yu H."/>
            <person name="Morgan-Lang C."/>
            <person name="Hatzenpichler R."/>
            <person name="Goudeau D."/>
            <person name="Malmstrom R."/>
            <person name="Brazelton W.J."/>
            <person name="Woyke T."/>
            <person name="Hallam S.J."/>
            <person name="Tyson G.W."/>
            <person name="Wegener G."/>
            <person name="Boetius A."/>
            <person name="Orphan V."/>
        </authorList>
    </citation>
    <scope>NUCLEOTIDE SEQUENCE</scope>
</reference>